<feature type="chain" id="PRO_5026177956" evidence="1">
    <location>
        <begin position="24"/>
        <end position="421"/>
    </location>
</feature>
<sequence length="421" mass="45099">MAPISALISKACLLTLLVGRAFAQDDGDGSGDDETPNPCVSYGMDFQDGGEYFQNSLSNSSFSFVSQFQGCSNDVALNLFVDPNGEQMQCSDTNLQPDDTNQLATCPMLKNELWTGDWSVVIISNNGDARPIAYQRDFSLDVAAQETTTFTPTVTIGPISETVVQNVTTSTTFTTDTTLPVVTTTVKSTVTRPPKTVTPAKVTVTSTKTYATITKIRPTVQLSIVTKSKTMSCKLPIRASTTDKTCTIVPTVVSAAALASTTAADVPERFRLARLLKERAAIPGAGFDKERFVRERREYLAANEHLVVKRDIDLATVTVTDTDSANYPTSTSVVTLTKTATMGVTATSTATITPPAVTILKGTTVLPRSTVTAPTPTRRIVKYTIQTNFSTKTFTRTVTVTSEIYPEASVSACISKGGVII</sequence>
<dbReference type="OrthoDB" id="3937708at2759"/>
<evidence type="ECO:0000313" key="3">
    <source>
        <dbReference type="Proteomes" id="UP000800041"/>
    </source>
</evidence>
<keyword evidence="3" id="KW-1185">Reference proteome</keyword>
<evidence type="ECO:0000313" key="2">
    <source>
        <dbReference type="EMBL" id="KAF1991808.1"/>
    </source>
</evidence>
<protein>
    <submittedName>
        <fullName evidence="2">Uncharacterized protein</fullName>
    </submittedName>
</protein>
<feature type="signal peptide" evidence="1">
    <location>
        <begin position="1"/>
        <end position="23"/>
    </location>
</feature>
<dbReference type="Proteomes" id="UP000800041">
    <property type="component" value="Unassembled WGS sequence"/>
</dbReference>
<evidence type="ECO:0000256" key="1">
    <source>
        <dbReference type="SAM" id="SignalP"/>
    </source>
</evidence>
<dbReference type="EMBL" id="ML977138">
    <property type="protein sequence ID" value="KAF1991808.1"/>
    <property type="molecule type" value="Genomic_DNA"/>
</dbReference>
<gene>
    <name evidence="2" type="ORF">K402DRAFT_416340</name>
</gene>
<accession>A0A6G1HFV3</accession>
<proteinExistence type="predicted"/>
<dbReference type="AlphaFoldDB" id="A0A6G1HFV3"/>
<reference evidence="2" key="1">
    <citation type="journal article" date="2020" name="Stud. Mycol.">
        <title>101 Dothideomycetes genomes: a test case for predicting lifestyles and emergence of pathogens.</title>
        <authorList>
            <person name="Haridas S."/>
            <person name="Albert R."/>
            <person name="Binder M."/>
            <person name="Bloem J."/>
            <person name="Labutti K."/>
            <person name="Salamov A."/>
            <person name="Andreopoulos B."/>
            <person name="Baker S."/>
            <person name="Barry K."/>
            <person name="Bills G."/>
            <person name="Bluhm B."/>
            <person name="Cannon C."/>
            <person name="Castanera R."/>
            <person name="Culley D."/>
            <person name="Daum C."/>
            <person name="Ezra D."/>
            <person name="Gonzalez J."/>
            <person name="Henrissat B."/>
            <person name="Kuo A."/>
            <person name="Liang C."/>
            <person name="Lipzen A."/>
            <person name="Lutzoni F."/>
            <person name="Magnuson J."/>
            <person name="Mondo S."/>
            <person name="Nolan M."/>
            <person name="Ohm R."/>
            <person name="Pangilinan J."/>
            <person name="Park H.-J."/>
            <person name="Ramirez L."/>
            <person name="Alfaro M."/>
            <person name="Sun H."/>
            <person name="Tritt A."/>
            <person name="Yoshinaga Y."/>
            <person name="Zwiers L.-H."/>
            <person name="Turgeon B."/>
            <person name="Goodwin S."/>
            <person name="Spatafora J."/>
            <person name="Crous P."/>
            <person name="Grigoriev I."/>
        </authorList>
    </citation>
    <scope>NUCLEOTIDE SEQUENCE</scope>
    <source>
        <strain evidence="2">CBS 113979</strain>
    </source>
</reference>
<name>A0A6G1HFV3_9PEZI</name>
<organism evidence="2 3">
    <name type="scientific">Aulographum hederae CBS 113979</name>
    <dbReference type="NCBI Taxonomy" id="1176131"/>
    <lineage>
        <taxon>Eukaryota</taxon>
        <taxon>Fungi</taxon>
        <taxon>Dikarya</taxon>
        <taxon>Ascomycota</taxon>
        <taxon>Pezizomycotina</taxon>
        <taxon>Dothideomycetes</taxon>
        <taxon>Pleosporomycetidae</taxon>
        <taxon>Aulographales</taxon>
        <taxon>Aulographaceae</taxon>
    </lineage>
</organism>
<keyword evidence="1" id="KW-0732">Signal</keyword>